<keyword evidence="6 7" id="KW-0862">Zinc</keyword>
<evidence type="ECO:0000256" key="1">
    <source>
        <dbReference type="ARBA" id="ARBA00010875"/>
    </source>
</evidence>
<dbReference type="Gene3D" id="3.40.390.30">
    <property type="entry name" value="Metalloproteases ('zincins'), catalytic domain"/>
    <property type="match status" value="1"/>
</dbReference>
<evidence type="ECO:0000256" key="5">
    <source>
        <dbReference type="ARBA" id="ARBA00022801"/>
    </source>
</evidence>
<feature type="binding site" evidence="7">
    <location>
        <position position="115"/>
    </location>
    <ligand>
        <name>Zn(2+)</name>
        <dbReference type="ChEBI" id="CHEBI:29105"/>
        <note>catalytic</note>
    </ligand>
</feature>
<keyword evidence="3 7" id="KW-0479">Metal-binding</keyword>
<comment type="similarity">
    <text evidence="1 7">Belongs to the endoribonuclease YbeY family.</text>
</comment>
<evidence type="ECO:0000313" key="8">
    <source>
        <dbReference type="EMBL" id="KKQ27631.1"/>
    </source>
</evidence>
<comment type="cofactor">
    <cofactor evidence="7">
        <name>Zn(2+)</name>
        <dbReference type="ChEBI" id="CHEBI:29105"/>
    </cofactor>
    <text evidence="7">Binds 1 zinc ion.</text>
</comment>
<keyword evidence="5 7" id="KW-0378">Hydrolase</keyword>
<evidence type="ECO:0000256" key="7">
    <source>
        <dbReference type="HAMAP-Rule" id="MF_00009"/>
    </source>
</evidence>
<feature type="binding site" evidence="7">
    <location>
        <position position="111"/>
    </location>
    <ligand>
        <name>Zn(2+)</name>
        <dbReference type="ChEBI" id="CHEBI:29105"/>
        <note>catalytic</note>
    </ligand>
</feature>
<dbReference type="PANTHER" id="PTHR46986:SF1">
    <property type="entry name" value="ENDORIBONUCLEASE YBEY, CHLOROPLASTIC"/>
    <property type="match status" value="1"/>
</dbReference>
<feature type="binding site" evidence="7">
    <location>
        <position position="121"/>
    </location>
    <ligand>
        <name>Zn(2+)</name>
        <dbReference type="ChEBI" id="CHEBI:29105"/>
        <note>catalytic</note>
    </ligand>
</feature>
<accession>A0A0G0JHR9</accession>
<dbReference type="Pfam" id="PF02130">
    <property type="entry name" value="YbeY"/>
    <property type="match status" value="1"/>
</dbReference>
<dbReference type="NCBIfam" id="TIGR00043">
    <property type="entry name" value="rRNA maturation RNase YbeY"/>
    <property type="match status" value="1"/>
</dbReference>
<dbReference type="PROSITE" id="PS01306">
    <property type="entry name" value="UPF0054"/>
    <property type="match status" value="1"/>
</dbReference>
<dbReference type="GO" id="GO:0006364">
    <property type="term" value="P:rRNA processing"/>
    <property type="evidence" value="ECO:0007669"/>
    <property type="project" value="UniProtKB-UniRule"/>
</dbReference>
<dbReference type="SUPFAM" id="SSF55486">
    <property type="entry name" value="Metalloproteases ('zincins'), catalytic domain"/>
    <property type="match status" value="1"/>
</dbReference>
<dbReference type="InterPro" id="IPR020549">
    <property type="entry name" value="YbeY_CS"/>
</dbReference>
<dbReference type="HAMAP" id="MF_00009">
    <property type="entry name" value="Endoribonucl_YbeY"/>
    <property type="match status" value="1"/>
</dbReference>
<evidence type="ECO:0000256" key="3">
    <source>
        <dbReference type="ARBA" id="ARBA00022723"/>
    </source>
</evidence>
<dbReference type="STRING" id="1619046.US42_C0007G0022"/>
<keyword evidence="4 7" id="KW-0255">Endonuclease</keyword>
<dbReference type="AlphaFoldDB" id="A0A0G0JHR9"/>
<evidence type="ECO:0000313" key="9">
    <source>
        <dbReference type="Proteomes" id="UP000034849"/>
    </source>
</evidence>
<gene>
    <name evidence="7" type="primary">ybeY</name>
    <name evidence="8" type="ORF">US42_C0007G0022</name>
</gene>
<protein>
    <recommendedName>
        <fullName evidence="7">Endoribonuclease YbeY</fullName>
        <ecNumber evidence="7">3.1.-.-</ecNumber>
    </recommendedName>
</protein>
<dbReference type="EC" id="3.1.-.-" evidence="7"/>
<dbReference type="GO" id="GO:0005737">
    <property type="term" value="C:cytoplasm"/>
    <property type="evidence" value="ECO:0007669"/>
    <property type="project" value="UniProtKB-SubCell"/>
</dbReference>
<keyword evidence="7" id="KW-0963">Cytoplasm</keyword>
<evidence type="ECO:0000256" key="6">
    <source>
        <dbReference type="ARBA" id="ARBA00022833"/>
    </source>
</evidence>
<keyword evidence="7" id="KW-0690">Ribosome biogenesis</keyword>
<name>A0A0G0JHR9_9BACT</name>
<dbReference type="PANTHER" id="PTHR46986">
    <property type="entry name" value="ENDORIBONUCLEASE YBEY, CHLOROPLASTIC"/>
    <property type="match status" value="1"/>
</dbReference>
<comment type="function">
    <text evidence="7">Single strand-specific metallo-endoribonuclease involved in late-stage 70S ribosome quality control and in maturation of the 3' terminus of the 16S rRNA.</text>
</comment>
<keyword evidence="7" id="KW-0698">rRNA processing</keyword>
<comment type="subcellular location">
    <subcellularLocation>
        <location evidence="7">Cytoplasm</location>
    </subcellularLocation>
</comment>
<comment type="caution">
    <text evidence="8">The sequence shown here is derived from an EMBL/GenBank/DDBJ whole genome shotgun (WGS) entry which is preliminary data.</text>
</comment>
<dbReference type="EMBL" id="LBSX01000007">
    <property type="protein sequence ID" value="KKQ27631.1"/>
    <property type="molecule type" value="Genomic_DNA"/>
</dbReference>
<dbReference type="InterPro" id="IPR023091">
    <property type="entry name" value="MetalPrtase_cat_dom_sf_prd"/>
</dbReference>
<sequence>MECLVFSQVKEEIFKKEKIKKLVNLIFGKLKKNGLLSVHLVGEKRIKYLNKVYRGYDLVTDVLSFATEDNVFFKKAERDFGDIFICQKQIIKQARELKINVEEEMFRMMVHGILHLLGHDHLKKEEAKKMFVTQEKLLKELL</sequence>
<evidence type="ECO:0000256" key="4">
    <source>
        <dbReference type="ARBA" id="ARBA00022759"/>
    </source>
</evidence>
<dbReference type="InterPro" id="IPR002036">
    <property type="entry name" value="YbeY"/>
</dbReference>
<dbReference type="GO" id="GO:0004222">
    <property type="term" value="F:metalloendopeptidase activity"/>
    <property type="evidence" value="ECO:0007669"/>
    <property type="project" value="InterPro"/>
</dbReference>
<dbReference type="GO" id="GO:0004521">
    <property type="term" value="F:RNA endonuclease activity"/>
    <property type="evidence" value="ECO:0007669"/>
    <property type="project" value="UniProtKB-UniRule"/>
</dbReference>
<reference evidence="8 9" key="1">
    <citation type="journal article" date="2015" name="Nature">
        <title>rRNA introns, odd ribosomes, and small enigmatic genomes across a large radiation of phyla.</title>
        <authorList>
            <person name="Brown C.T."/>
            <person name="Hug L.A."/>
            <person name="Thomas B.C."/>
            <person name="Sharon I."/>
            <person name="Castelle C.J."/>
            <person name="Singh A."/>
            <person name="Wilkins M.J."/>
            <person name="Williams K.H."/>
            <person name="Banfield J.F."/>
        </authorList>
    </citation>
    <scope>NUCLEOTIDE SEQUENCE [LARGE SCALE GENOMIC DNA]</scope>
</reference>
<dbReference type="GO" id="GO:0008270">
    <property type="term" value="F:zinc ion binding"/>
    <property type="evidence" value="ECO:0007669"/>
    <property type="project" value="UniProtKB-UniRule"/>
</dbReference>
<dbReference type="Proteomes" id="UP000034849">
    <property type="component" value="Unassembled WGS sequence"/>
</dbReference>
<evidence type="ECO:0000256" key="2">
    <source>
        <dbReference type="ARBA" id="ARBA00022722"/>
    </source>
</evidence>
<organism evidence="8 9">
    <name type="scientific">Candidatus Magasanikbacteria bacterium GW2011_GWC2_37_14</name>
    <dbReference type="NCBI Taxonomy" id="1619046"/>
    <lineage>
        <taxon>Bacteria</taxon>
        <taxon>Candidatus Magasanikiibacteriota</taxon>
    </lineage>
</organism>
<keyword evidence="2 7" id="KW-0540">Nuclease</keyword>
<proteinExistence type="inferred from homology"/>